<protein>
    <recommendedName>
        <fullName evidence="4">RHS repeat protein</fullName>
    </recommendedName>
</protein>
<proteinExistence type="predicted"/>
<organism evidence="2 3">
    <name type="scientific">Occallatibacter riparius</name>
    <dbReference type="NCBI Taxonomy" id="1002689"/>
    <lineage>
        <taxon>Bacteria</taxon>
        <taxon>Pseudomonadati</taxon>
        <taxon>Acidobacteriota</taxon>
        <taxon>Terriglobia</taxon>
        <taxon>Terriglobales</taxon>
        <taxon>Acidobacteriaceae</taxon>
        <taxon>Occallatibacter</taxon>
    </lineage>
</organism>
<dbReference type="Gene3D" id="2.180.10.10">
    <property type="entry name" value="RHS repeat-associated core"/>
    <property type="match status" value="1"/>
</dbReference>
<dbReference type="KEGG" id="orp:MOP44_12960"/>
<feature type="region of interest" description="Disordered" evidence="1">
    <location>
        <begin position="43"/>
        <end position="78"/>
    </location>
</feature>
<evidence type="ECO:0000256" key="1">
    <source>
        <dbReference type="SAM" id="MobiDB-lite"/>
    </source>
</evidence>
<dbReference type="AlphaFoldDB" id="A0A9J7BXU7"/>
<feature type="compositionally biased region" description="Polar residues" evidence="1">
    <location>
        <begin position="66"/>
        <end position="78"/>
    </location>
</feature>
<evidence type="ECO:0008006" key="4">
    <source>
        <dbReference type="Google" id="ProtNLM"/>
    </source>
</evidence>
<dbReference type="EMBL" id="CP093313">
    <property type="protein sequence ID" value="UWZ86826.1"/>
    <property type="molecule type" value="Genomic_DNA"/>
</dbReference>
<keyword evidence="3" id="KW-1185">Reference proteome</keyword>
<reference evidence="2" key="1">
    <citation type="submission" date="2021-04" db="EMBL/GenBank/DDBJ databases">
        <title>Phylogenetic analysis of Acidobacteriaceae.</title>
        <authorList>
            <person name="Qiu L."/>
            <person name="Zhang Q."/>
        </authorList>
    </citation>
    <scope>NUCLEOTIDE SEQUENCE</scope>
    <source>
        <strain evidence="2">DSM 25168</strain>
    </source>
</reference>
<dbReference type="RefSeq" id="WP_260796463.1">
    <property type="nucleotide sequence ID" value="NZ_CP093313.1"/>
</dbReference>
<evidence type="ECO:0000313" key="2">
    <source>
        <dbReference type="EMBL" id="UWZ86826.1"/>
    </source>
</evidence>
<sequence length="139" mass="14953">MDTSPPVAGYSYQRGPTGNLANVVELNGRTVNWTYDGINRLTSESITSDPSKNNGSVSYGLDPVGNRTSASSSLNAVPSGNWSFNADDEVSSESYDANGNVIPFGRQGRPKILPTFVTAITYTASPTSYYQRAFQKGRE</sequence>
<gene>
    <name evidence="2" type="ORF">MOP44_12960</name>
</gene>
<dbReference type="Proteomes" id="UP001059380">
    <property type="component" value="Chromosome"/>
</dbReference>
<accession>A0A9J7BXU7</accession>
<evidence type="ECO:0000313" key="3">
    <source>
        <dbReference type="Proteomes" id="UP001059380"/>
    </source>
</evidence>
<feature type="compositionally biased region" description="Polar residues" evidence="1">
    <location>
        <begin position="43"/>
        <end position="57"/>
    </location>
</feature>
<name>A0A9J7BXU7_9BACT</name>